<dbReference type="PROSITE" id="PS50987">
    <property type="entry name" value="HTH_ARSR_2"/>
    <property type="match status" value="1"/>
</dbReference>
<dbReference type="SMART" id="SM00418">
    <property type="entry name" value="HTH_ARSR"/>
    <property type="match status" value="1"/>
</dbReference>
<dbReference type="Pfam" id="PF01022">
    <property type="entry name" value="HTH_5"/>
    <property type="match status" value="1"/>
</dbReference>
<evidence type="ECO:0000256" key="1">
    <source>
        <dbReference type="ARBA" id="ARBA00023015"/>
    </source>
</evidence>
<organism evidence="5 6">
    <name type="scientific">Candidatus Fusicatenibacter merdavium</name>
    <dbReference type="NCBI Taxonomy" id="2838600"/>
    <lineage>
        <taxon>Bacteria</taxon>
        <taxon>Bacillati</taxon>
        <taxon>Bacillota</taxon>
        <taxon>Clostridia</taxon>
        <taxon>Lachnospirales</taxon>
        <taxon>Lachnospiraceae</taxon>
        <taxon>Fusicatenibacter</taxon>
    </lineage>
</organism>
<keyword evidence="2" id="KW-0238">DNA-binding</keyword>
<dbReference type="Proteomes" id="UP000886890">
    <property type="component" value="Unassembled WGS sequence"/>
</dbReference>
<dbReference type="Gene3D" id="1.10.10.10">
    <property type="entry name" value="Winged helix-like DNA-binding domain superfamily/Winged helix DNA-binding domain"/>
    <property type="match status" value="1"/>
</dbReference>
<proteinExistence type="predicted"/>
<dbReference type="InterPro" id="IPR051011">
    <property type="entry name" value="Metal_resp_trans_reg"/>
</dbReference>
<reference evidence="5" key="1">
    <citation type="journal article" date="2021" name="PeerJ">
        <title>Extensive microbial diversity within the chicken gut microbiome revealed by metagenomics and culture.</title>
        <authorList>
            <person name="Gilroy R."/>
            <person name="Ravi A."/>
            <person name="Getino M."/>
            <person name="Pursley I."/>
            <person name="Horton D.L."/>
            <person name="Alikhan N.F."/>
            <person name="Baker D."/>
            <person name="Gharbi K."/>
            <person name="Hall N."/>
            <person name="Watson M."/>
            <person name="Adriaenssens E.M."/>
            <person name="Foster-Nyarko E."/>
            <person name="Jarju S."/>
            <person name="Secka A."/>
            <person name="Antonio M."/>
            <person name="Oren A."/>
            <person name="Chaudhuri R.R."/>
            <person name="La Ragione R."/>
            <person name="Hildebrand F."/>
            <person name="Pallen M.J."/>
        </authorList>
    </citation>
    <scope>NUCLEOTIDE SEQUENCE</scope>
    <source>
        <strain evidence="5">CHK183-1962</strain>
    </source>
</reference>
<comment type="caution">
    <text evidence="5">The sequence shown here is derived from an EMBL/GenBank/DDBJ whole genome shotgun (WGS) entry which is preliminary data.</text>
</comment>
<accession>A0A9D2BHY0</accession>
<evidence type="ECO:0000259" key="4">
    <source>
        <dbReference type="PROSITE" id="PS50987"/>
    </source>
</evidence>
<dbReference type="PANTHER" id="PTHR43132:SF2">
    <property type="entry name" value="ARSENICAL RESISTANCE OPERON REPRESSOR ARSR-RELATED"/>
    <property type="match status" value="1"/>
</dbReference>
<dbReference type="InterPro" id="IPR036388">
    <property type="entry name" value="WH-like_DNA-bd_sf"/>
</dbReference>
<name>A0A9D2BHY0_9FIRM</name>
<dbReference type="AlphaFoldDB" id="A0A9D2BHY0"/>
<sequence>MKFQSTINYMQECVTILSNAADGVYDLAQTLKLDALTEDCRSDLKRLSDIQREAVEGLSKESMEFYFKTLDSGKTCTASLLGCFRFKHSLDGKTDQLADEEAFFDTLTLADRLDAQCEETEASDEQKLAEFTNYMKTMQIKDALRWQIFSALLHPGEHKEKIFGLLRHVRGNLARHETELGEIFRRRRAEIVMKDQEKSIETIIIEQSSYQISGEIFPEEMIVTLYDPFSLRGRICPHRESYFTIGAFFPYHPEPLSRKKMEKKDVMMYGKILADGNKLEILRLLSHKTYINKELADALKLSTATISYHMSVLTELELVNTTVSANKIIYELNRKKMEDVMNRLTEYFDHLEQQ</sequence>
<dbReference type="GO" id="GO:0003677">
    <property type="term" value="F:DNA binding"/>
    <property type="evidence" value="ECO:0007669"/>
    <property type="project" value="UniProtKB-KW"/>
</dbReference>
<evidence type="ECO:0000256" key="3">
    <source>
        <dbReference type="ARBA" id="ARBA00023163"/>
    </source>
</evidence>
<dbReference type="SUPFAM" id="SSF46785">
    <property type="entry name" value="Winged helix' DNA-binding domain"/>
    <property type="match status" value="1"/>
</dbReference>
<dbReference type="PANTHER" id="PTHR43132">
    <property type="entry name" value="ARSENICAL RESISTANCE OPERON REPRESSOR ARSR-RELATED"/>
    <property type="match status" value="1"/>
</dbReference>
<dbReference type="InterPro" id="IPR011991">
    <property type="entry name" value="ArsR-like_HTH"/>
</dbReference>
<dbReference type="EMBL" id="DXEK01000010">
    <property type="protein sequence ID" value="HIX76122.1"/>
    <property type="molecule type" value="Genomic_DNA"/>
</dbReference>
<dbReference type="CDD" id="cd00090">
    <property type="entry name" value="HTH_ARSR"/>
    <property type="match status" value="1"/>
</dbReference>
<keyword evidence="3" id="KW-0804">Transcription</keyword>
<evidence type="ECO:0000313" key="6">
    <source>
        <dbReference type="Proteomes" id="UP000886890"/>
    </source>
</evidence>
<dbReference type="GO" id="GO:0003700">
    <property type="term" value="F:DNA-binding transcription factor activity"/>
    <property type="evidence" value="ECO:0007669"/>
    <property type="project" value="InterPro"/>
</dbReference>
<evidence type="ECO:0000256" key="2">
    <source>
        <dbReference type="ARBA" id="ARBA00023125"/>
    </source>
</evidence>
<reference evidence="5" key="2">
    <citation type="submission" date="2021-04" db="EMBL/GenBank/DDBJ databases">
        <authorList>
            <person name="Gilroy R."/>
        </authorList>
    </citation>
    <scope>NUCLEOTIDE SEQUENCE</scope>
    <source>
        <strain evidence="5">CHK183-1962</strain>
    </source>
</reference>
<protein>
    <submittedName>
        <fullName evidence="5">Winged helix-turn-helix domain-containing protein</fullName>
    </submittedName>
</protein>
<gene>
    <name evidence="5" type="ORF">H9734_00770</name>
</gene>
<keyword evidence="1" id="KW-0805">Transcription regulation</keyword>
<dbReference type="InterPro" id="IPR036390">
    <property type="entry name" value="WH_DNA-bd_sf"/>
</dbReference>
<evidence type="ECO:0000313" key="5">
    <source>
        <dbReference type="EMBL" id="HIX76122.1"/>
    </source>
</evidence>
<feature type="domain" description="HTH arsR-type" evidence="4">
    <location>
        <begin position="258"/>
        <end position="352"/>
    </location>
</feature>
<dbReference type="InterPro" id="IPR001845">
    <property type="entry name" value="HTH_ArsR_DNA-bd_dom"/>
</dbReference>